<evidence type="ECO:0000313" key="4">
    <source>
        <dbReference type="Proteomes" id="UP000176187"/>
    </source>
</evidence>
<accession>A0A1F6WXC3</accession>
<dbReference type="EMBL" id="MFUY01000002">
    <property type="protein sequence ID" value="OGI86547.1"/>
    <property type="molecule type" value="Genomic_DNA"/>
</dbReference>
<sequence length="158" mass="17512">MNQKLIVGIVIVLALIGGIVLFSSTSKEKEIIKANNIVLAGKSAPLLDYNKADYDAAIASDKLVLLYFYANWCPICKEEVVNALYPAFNELTTDKLVGIRVSYKDSETDSNEKALAVQYGIPYQHTKVFVKNGKQVLKAPDGWDKARYLAEINKILAQ</sequence>
<dbReference type="Proteomes" id="UP000176187">
    <property type="component" value="Unassembled WGS sequence"/>
</dbReference>
<evidence type="ECO:0000256" key="1">
    <source>
        <dbReference type="SAM" id="Phobius"/>
    </source>
</evidence>
<proteinExistence type="predicted"/>
<organism evidence="3 4">
    <name type="scientific">Candidatus Nomurabacteria bacterium RIFCSPLOWO2_01_FULL_41_12</name>
    <dbReference type="NCBI Taxonomy" id="1801774"/>
    <lineage>
        <taxon>Bacteria</taxon>
        <taxon>Candidatus Nomuraibacteriota</taxon>
    </lineage>
</organism>
<dbReference type="PROSITE" id="PS51352">
    <property type="entry name" value="THIOREDOXIN_2"/>
    <property type="match status" value="1"/>
</dbReference>
<dbReference type="AlphaFoldDB" id="A0A1F6WXC3"/>
<feature type="domain" description="Thioredoxin" evidence="2">
    <location>
        <begin position="38"/>
        <end position="157"/>
    </location>
</feature>
<dbReference type="SUPFAM" id="SSF52833">
    <property type="entry name" value="Thioredoxin-like"/>
    <property type="match status" value="1"/>
</dbReference>
<dbReference type="InterPro" id="IPR013766">
    <property type="entry name" value="Thioredoxin_domain"/>
</dbReference>
<feature type="transmembrane region" description="Helical" evidence="1">
    <location>
        <begin position="6"/>
        <end position="23"/>
    </location>
</feature>
<dbReference type="InterPro" id="IPR036249">
    <property type="entry name" value="Thioredoxin-like_sf"/>
</dbReference>
<evidence type="ECO:0000313" key="3">
    <source>
        <dbReference type="EMBL" id="OGI86547.1"/>
    </source>
</evidence>
<dbReference type="Pfam" id="PF00085">
    <property type="entry name" value="Thioredoxin"/>
    <property type="match status" value="1"/>
</dbReference>
<keyword evidence="1" id="KW-1133">Transmembrane helix</keyword>
<name>A0A1F6WXC3_9BACT</name>
<evidence type="ECO:0000259" key="2">
    <source>
        <dbReference type="PROSITE" id="PS51352"/>
    </source>
</evidence>
<dbReference type="CDD" id="cd02947">
    <property type="entry name" value="TRX_family"/>
    <property type="match status" value="1"/>
</dbReference>
<gene>
    <name evidence="3" type="ORF">A3A05_01050</name>
</gene>
<dbReference type="STRING" id="1801774.A3A05_01050"/>
<keyword evidence="1" id="KW-0812">Transmembrane</keyword>
<reference evidence="3 4" key="1">
    <citation type="journal article" date="2016" name="Nat. Commun.">
        <title>Thousands of microbial genomes shed light on interconnected biogeochemical processes in an aquifer system.</title>
        <authorList>
            <person name="Anantharaman K."/>
            <person name="Brown C.T."/>
            <person name="Hug L.A."/>
            <person name="Sharon I."/>
            <person name="Castelle C.J."/>
            <person name="Probst A.J."/>
            <person name="Thomas B.C."/>
            <person name="Singh A."/>
            <person name="Wilkins M.J."/>
            <person name="Karaoz U."/>
            <person name="Brodie E.L."/>
            <person name="Williams K.H."/>
            <person name="Hubbard S.S."/>
            <person name="Banfield J.F."/>
        </authorList>
    </citation>
    <scope>NUCLEOTIDE SEQUENCE [LARGE SCALE GENOMIC DNA]</scope>
</reference>
<dbReference type="Gene3D" id="3.40.30.10">
    <property type="entry name" value="Glutaredoxin"/>
    <property type="match status" value="1"/>
</dbReference>
<comment type="caution">
    <text evidence="3">The sequence shown here is derived from an EMBL/GenBank/DDBJ whole genome shotgun (WGS) entry which is preliminary data.</text>
</comment>
<protein>
    <recommendedName>
        <fullName evidence="2">Thioredoxin domain-containing protein</fullName>
    </recommendedName>
</protein>
<keyword evidence="1" id="KW-0472">Membrane</keyword>